<dbReference type="PROSITE" id="PS50011">
    <property type="entry name" value="PROTEIN_KINASE_DOM"/>
    <property type="match status" value="1"/>
</dbReference>
<dbReference type="PANTHER" id="PTHR24346">
    <property type="entry name" value="MAP/MICROTUBULE AFFINITY-REGULATING KINASE"/>
    <property type="match status" value="1"/>
</dbReference>
<evidence type="ECO:0000256" key="1">
    <source>
        <dbReference type="ARBA" id="ARBA00022741"/>
    </source>
</evidence>
<dbReference type="Gene3D" id="1.10.510.10">
    <property type="entry name" value="Transferase(Phosphotransferase) domain 1"/>
    <property type="match status" value="1"/>
</dbReference>
<comment type="similarity">
    <text evidence="4">Belongs to the protein kinase superfamily.</text>
</comment>
<proteinExistence type="inferred from homology"/>
<gene>
    <name evidence="6" type="ORF">M9Y10_037904</name>
</gene>
<dbReference type="SMART" id="SM00220">
    <property type="entry name" value="S_TKc"/>
    <property type="match status" value="1"/>
</dbReference>
<keyword evidence="1 3" id="KW-0547">Nucleotide-binding</keyword>
<keyword evidence="2 3" id="KW-0067">ATP-binding</keyword>
<dbReference type="PANTHER" id="PTHR24346:SF75">
    <property type="entry name" value="AURORA KINASE"/>
    <property type="match status" value="1"/>
</dbReference>
<feature type="domain" description="Protein kinase" evidence="5">
    <location>
        <begin position="13"/>
        <end position="267"/>
    </location>
</feature>
<dbReference type="InterPro" id="IPR008271">
    <property type="entry name" value="Ser/Thr_kinase_AS"/>
</dbReference>
<dbReference type="PROSITE" id="PS00107">
    <property type="entry name" value="PROTEIN_KINASE_ATP"/>
    <property type="match status" value="1"/>
</dbReference>
<keyword evidence="4" id="KW-0418">Kinase</keyword>
<reference evidence="6 7" key="1">
    <citation type="submission" date="2024-04" db="EMBL/GenBank/DDBJ databases">
        <title>Tritrichomonas musculus Genome.</title>
        <authorList>
            <person name="Alves-Ferreira E."/>
            <person name="Grigg M."/>
            <person name="Lorenzi H."/>
            <person name="Galac M."/>
        </authorList>
    </citation>
    <scope>NUCLEOTIDE SEQUENCE [LARGE SCALE GENOMIC DNA]</scope>
    <source>
        <strain evidence="6 7">EAF2021</strain>
    </source>
</reference>
<feature type="binding site" evidence="3">
    <location>
        <position position="42"/>
    </location>
    <ligand>
        <name>ATP</name>
        <dbReference type="ChEBI" id="CHEBI:30616"/>
    </ligand>
</feature>
<dbReference type="Pfam" id="PF00069">
    <property type="entry name" value="Pkinase"/>
    <property type="match status" value="1"/>
</dbReference>
<evidence type="ECO:0000256" key="3">
    <source>
        <dbReference type="PROSITE-ProRule" id="PRU10141"/>
    </source>
</evidence>
<protein>
    <recommendedName>
        <fullName evidence="5">Protein kinase domain-containing protein</fullName>
    </recommendedName>
</protein>
<evidence type="ECO:0000313" key="6">
    <source>
        <dbReference type="EMBL" id="KAK8886871.1"/>
    </source>
</evidence>
<dbReference type="EMBL" id="JAPFFF010000006">
    <property type="protein sequence ID" value="KAK8886871.1"/>
    <property type="molecule type" value="Genomic_DNA"/>
</dbReference>
<dbReference type="InterPro" id="IPR017441">
    <property type="entry name" value="Protein_kinase_ATP_BS"/>
</dbReference>
<name>A0ABR2K6Y6_9EUKA</name>
<sequence>MNWYIPRIINNYEFTDLLLGKGAFAIVKSAVHIPTKETVAIKIIPKSLIRENPQLIMQLNREVQALTQCDHPFIVKFFDFFEDKHFFYIVQEYVNHGTLLESVNARGHLTEKQCRKYFCQILSAICYLHNKNILHRDLKAENILLDSGDNIRLVDFGLCKIFEQNEDKYTSTLCGSFTYAAPEVIQGQKYSLSADVWALGVLLYAISNCQLPWEDENNKKLCQKIMYTEPNYPSSFSPSLIDLLSKMLKKNPEERITIKEIQCHPWVAQNSCIPNALQQFDNIEILNKLESLGFSKEEVIRNLKEGKRISETISFEILRRSKMTELLNDKNTLQPPFKALKSLSDRTINTQLPILNLNKPCCRLSVPTARRLSTAEIRDAGTASNAALKFSRLLNLQKKRPKRNPFIAHSLASYE</sequence>
<dbReference type="Proteomes" id="UP001470230">
    <property type="component" value="Unassembled WGS sequence"/>
</dbReference>
<comment type="caution">
    <text evidence="6">The sequence shown here is derived from an EMBL/GenBank/DDBJ whole genome shotgun (WGS) entry which is preliminary data.</text>
</comment>
<keyword evidence="4" id="KW-0808">Transferase</keyword>
<keyword evidence="7" id="KW-1185">Reference proteome</keyword>
<organism evidence="6 7">
    <name type="scientific">Tritrichomonas musculus</name>
    <dbReference type="NCBI Taxonomy" id="1915356"/>
    <lineage>
        <taxon>Eukaryota</taxon>
        <taxon>Metamonada</taxon>
        <taxon>Parabasalia</taxon>
        <taxon>Tritrichomonadida</taxon>
        <taxon>Tritrichomonadidae</taxon>
        <taxon>Tritrichomonas</taxon>
    </lineage>
</organism>
<evidence type="ECO:0000256" key="4">
    <source>
        <dbReference type="RuleBase" id="RU000304"/>
    </source>
</evidence>
<dbReference type="CDD" id="cd14003">
    <property type="entry name" value="STKc_AMPK-like"/>
    <property type="match status" value="1"/>
</dbReference>
<evidence type="ECO:0000259" key="5">
    <source>
        <dbReference type="PROSITE" id="PS50011"/>
    </source>
</evidence>
<accession>A0ABR2K6Y6</accession>
<evidence type="ECO:0000313" key="7">
    <source>
        <dbReference type="Proteomes" id="UP001470230"/>
    </source>
</evidence>
<keyword evidence="4" id="KW-0723">Serine/threonine-protein kinase</keyword>
<dbReference type="InterPro" id="IPR000719">
    <property type="entry name" value="Prot_kinase_dom"/>
</dbReference>
<dbReference type="PROSITE" id="PS00108">
    <property type="entry name" value="PROTEIN_KINASE_ST"/>
    <property type="match status" value="1"/>
</dbReference>
<evidence type="ECO:0000256" key="2">
    <source>
        <dbReference type="ARBA" id="ARBA00022840"/>
    </source>
</evidence>
<dbReference type="InterPro" id="IPR011009">
    <property type="entry name" value="Kinase-like_dom_sf"/>
</dbReference>
<dbReference type="SUPFAM" id="SSF56112">
    <property type="entry name" value="Protein kinase-like (PK-like)"/>
    <property type="match status" value="1"/>
</dbReference>